<dbReference type="EMBL" id="JAVRRF010000017">
    <property type="protein sequence ID" value="KAK5056887.1"/>
    <property type="molecule type" value="Genomic_DNA"/>
</dbReference>
<feature type="compositionally biased region" description="Basic and acidic residues" evidence="2">
    <location>
        <begin position="80"/>
        <end position="89"/>
    </location>
</feature>
<name>A0ABR0J523_9EURO</name>
<feature type="compositionally biased region" description="Polar residues" evidence="2">
    <location>
        <begin position="59"/>
        <end position="78"/>
    </location>
</feature>
<proteinExistence type="inferred from homology"/>
<comment type="similarity">
    <text evidence="1">Belongs to the RRM CPSF6/7 family.</text>
</comment>
<feature type="region of interest" description="Disordered" evidence="2">
    <location>
        <begin position="1"/>
        <end position="123"/>
    </location>
</feature>
<feature type="region of interest" description="Disordered" evidence="2">
    <location>
        <begin position="365"/>
        <end position="391"/>
    </location>
</feature>
<evidence type="ECO:0000256" key="2">
    <source>
        <dbReference type="SAM" id="MobiDB-lite"/>
    </source>
</evidence>
<evidence type="ECO:0000313" key="4">
    <source>
        <dbReference type="EMBL" id="KAK5056887.1"/>
    </source>
</evidence>
<feature type="domain" description="RRM" evidence="3">
    <location>
        <begin position="125"/>
        <end position="200"/>
    </location>
</feature>
<dbReference type="SUPFAM" id="SSF54928">
    <property type="entry name" value="RNA-binding domain, RBD"/>
    <property type="match status" value="1"/>
</dbReference>
<protein>
    <recommendedName>
        <fullName evidence="3">RRM domain-containing protein</fullName>
    </recommendedName>
</protein>
<feature type="region of interest" description="Disordered" evidence="2">
    <location>
        <begin position="184"/>
        <end position="270"/>
    </location>
</feature>
<evidence type="ECO:0000259" key="3">
    <source>
        <dbReference type="SMART" id="SM00360"/>
    </source>
</evidence>
<dbReference type="SMART" id="SM00360">
    <property type="entry name" value="RRM"/>
    <property type="match status" value="1"/>
</dbReference>
<feature type="compositionally biased region" description="Polar residues" evidence="2">
    <location>
        <begin position="90"/>
        <end position="106"/>
    </location>
</feature>
<dbReference type="Gene3D" id="3.30.70.330">
    <property type="match status" value="1"/>
</dbReference>
<gene>
    <name evidence="4" type="ORF">LTR69_007525</name>
</gene>
<dbReference type="InterPro" id="IPR035979">
    <property type="entry name" value="RBD_domain_sf"/>
</dbReference>
<accession>A0ABR0J523</accession>
<comment type="caution">
    <text evidence="4">The sequence shown here is derived from an EMBL/GenBank/DDBJ whole genome shotgun (WGS) entry which is preliminary data.</text>
</comment>
<feature type="compositionally biased region" description="Acidic residues" evidence="2">
    <location>
        <begin position="33"/>
        <end position="53"/>
    </location>
</feature>
<organism evidence="4 5">
    <name type="scientific">Exophiala sideris</name>
    <dbReference type="NCBI Taxonomy" id="1016849"/>
    <lineage>
        <taxon>Eukaryota</taxon>
        <taxon>Fungi</taxon>
        <taxon>Dikarya</taxon>
        <taxon>Ascomycota</taxon>
        <taxon>Pezizomycotina</taxon>
        <taxon>Eurotiomycetes</taxon>
        <taxon>Chaetothyriomycetidae</taxon>
        <taxon>Chaetothyriales</taxon>
        <taxon>Herpotrichiellaceae</taxon>
        <taxon>Exophiala</taxon>
    </lineage>
</organism>
<keyword evidence="5" id="KW-1185">Reference proteome</keyword>
<evidence type="ECO:0000256" key="1">
    <source>
        <dbReference type="ARBA" id="ARBA00006265"/>
    </source>
</evidence>
<evidence type="ECO:0000313" key="5">
    <source>
        <dbReference type="Proteomes" id="UP001345691"/>
    </source>
</evidence>
<dbReference type="InterPro" id="IPR012677">
    <property type="entry name" value="Nucleotide-bd_a/b_plait_sf"/>
</dbReference>
<feature type="compositionally biased region" description="Basic and acidic residues" evidence="2">
    <location>
        <begin position="216"/>
        <end position="230"/>
    </location>
</feature>
<dbReference type="Proteomes" id="UP001345691">
    <property type="component" value="Unassembled WGS sequence"/>
</dbReference>
<feature type="compositionally biased region" description="Basic and acidic residues" evidence="2">
    <location>
        <begin position="108"/>
        <end position="119"/>
    </location>
</feature>
<feature type="compositionally biased region" description="Gly residues" evidence="2">
    <location>
        <begin position="248"/>
        <end position="260"/>
    </location>
</feature>
<reference evidence="4 5" key="1">
    <citation type="submission" date="2023-08" db="EMBL/GenBank/DDBJ databases">
        <title>Black Yeasts Isolated from many extreme environments.</title>
        <authorList>
            <person name="Coleine C."/>
            <person name="Stajich J.E."/>
            <person name="Selbmann L."/>
        </authorList>
    </citation>
    <scope>NUCLEOTIDE SEQUENCE [LARGE SCALE GENOMIC DNA]</scope>
    <source>
        <strain evidence="4 5">CCFEE 6328</strain>
    </source>
</reference>
<sequence length="391" mass="42228">MAAEEDNFDIDIYGDGEGEGEGDMGNDGNMDYKEEEEEEEEDAEFILDAGDIDTEGHTAETQPQVEPQAEQTDTQALTQREAETGDVKTEQTQSTPTQLSSAPQQGTKRKETSDDRPIDHGATNALMISDLHWWITEDDVRGWANEAGAEDELREITFSEHKVNGKSKGQTYLEFSSAQAATAAKRRLESLGDGQPASRKHSVAFANPSQNPFKTLPKDAPARAREERPVRGGSFNSGPRGDYNHGPGNQGFRGRGGFNRGGYNQHGGYNRNFSGPTGGYNNQNMGFQGNMGMGNNYGGFNRGGIMGNPMRGNMGGMRGGRGGMNNMMAMGGGMGIGNMGMNMNPMMAGMGMTGFQGNQFNPGMFNNAGQGQGFNNGGDWNQHGAKRQRQE</sequence>
<dbReference type="InterPro" id="IPR000504">
    <property type="entry name" value="RRM_dom"/>
</dbReference>
<feature type="compositionally biased region" description="Acidic residues" evidence="2">
    <location>
        <begin position="1"/>
        <end position="24"/>
    </location>
</feature>
<dbReference type="PANTHER" id="PTHR23204">
    <property type="entry name" value="CLEAVAGE AND POLYADENYLATION SPECIFIC FACTOR"/>
    <property type="match status" value="1"/>
</dbReference>
<dbReference type="InterPro" id="IPR034772">
    <property type="entry name" value="CPSF6/7"/>
</dbReference>